<organism evidence="1">
    <name type="scientific">Emiliania huxleyi</name>
    <name type="common">Coccolithophore</name>
    <name type="synonym">Pontosphaera huxleyi</name>
    <dbReference type="NCBI Taxonomy" id="2903"/>
    <lineage>
        <taxon>Eukaryota</taxon>
        <taxon>Haptista</taxon>
        <taxon>Haptophyta</taxon>
        <taxon>Prymnesiophyceae</taxon>
        <taxon>Isochrysidales</taxon>
        <taxon>Noelaerhabdaceae</taxon>
        <taxon>Emiliania</taxon>
    </lineage>
</organism>
<sequence length="285" mass="31988">MFALILLLGGAFAANPDAPHPHGGKLSPYVLGPPTVLLSREDEEELADGKTIMRVISNRPADESREGGARRLLMVRDVAAPKDVVLDRIGDFAAYPRMVKGCDACHVYKREGRPDGTEEVRCEYRIHALHLKFRYFMSHQIDPEAGCVVWNLDYERESDLDDSVGYWYIQPRGRQCCRVYYSCDTKLRKWVPAPVYALLSKTAVKQATIWVNNEAVSEWAKLRQQQGGGGPLGLGGAMRSARDAWERALPKGRAEPWKLPRLPWARPTSLTVRGLGAHPRHLSQC</sequence>
<dbReference type="EMBL" id="HBIR01048249">
    <property type="protein sequence ID" value="CAE0582998.1"/>
    <property type="molecule type" value="Transcribed_RNA"/>
</dbReference>
<reference evidence="1" key="1">
    <citation type="submission" date="2021-01" db="EMBL/GenBank/DDBJ databases">
        <authorList>
            <person name="Corre E."/>
            <person name="Pelletier E."/>
            <person name="Niang G."/>
            <person name="Scheremetjew M."/>
            <person name="Finn R."/>
            <person name="Kale V."/>
            <person name="Holt S."/>
            <person name="Cochrane G."/>
            <person name="Meng A."/>
            <person name="Brown T."/>
            <person name="Cohen L."/>
        </authorList>
    </citation>
    <scope>NUCLEOTIDE SEQUENCE</scope>
    <source>
        <strain evidence="1">379</strain>
    </source>
</reference>
<dbReference type="Gene3D" id="3.30.530.20">
    <property type="match status" value="1"/>
</dbReference>
<dbReference type="AlphaFoldDB" id="A0A7S3TFM0"/>
<dbReference type="InterPro" id="IPR023393">
    <property type="entry name" value="START-like_dom_sf"/>
</dbReference>
<dbReference type="SUPFAM" id="SSF55961">
    <property type="entry name" value="Bet v1-like"/>
    <property type="match status" value="1"/>
</dbReference>
<name>A0A7S3TFM0_EMIHU</name>
<evidence type="ECO:0000313" key="1">
    <source>
        <dbReference type="EMBL" id="CAE0582998.1"/>
    </source>
</evidence>
<protein>
    <recommendedName>
        <fullName evidence="2">START domain-containing protein</fullName>
    </recommendedName>
</protein>
<gene>
    <name evidence="1" type="ORF">EHUX00137_LOCUS37702</name>
</gene>
<proteinExistence type="predicted"/>
<accession>A0A7S3TFM0</accession>
<evidence type="ECO:0008006" key="2">
    <source>
        <dbReference type="Google" id="ProtNLM"/>
    </source>
</evidence>